<dbReference type="Proteomes" id="UP001295444">
    <property type="component" value="Chromosome 06"/>
</dbReference>
<dbReference type="PANTHER" id="PTHR11292">
    <property type="entry name" value="T-CELL SURFACE GLYCOPROTEIN CD8 BETA CHAIN"/>
    <property type="match status" value="1"/>
</dbReference>
<accession>A0AAD1W8B5</accession>
<evidence type="ECO:0000256" key="10">
    <source>
        <dbReference type="ARBA" id="ARBA00023319"/>
    </source>
</evidence>
<evidence type="ECO:0000256" key="8">
    <source>
        <dbReference type="ARBA" id="ARBA00023157"/>
    </source>
</evidence>
<keyword evidence="3 12" id="KW-0732">Signal</keyword>
<dbReference type="Pfam" id="PF07686">
    <property type="entry name" value="V-set"/>
    <property type="match status" value="1"/>
</dbReference>
<evidence type="ECO:0000259" key="13">
    <source>
        <dbReference type="PROSITE" id="PS50835"/>
    </source>
</evidence>
<feature type="domain" description="Ig-like" evidence="13">
    <location>
        <begin position="28"/>
        <end position="135"/>
    </location>
</feature>
<dbReference type="InterPro" id="IPR003599">
    <property type="entry name" value="Ig_sub"/>
</dbReference>
<feature type="chain" id="PRO_5042108291" evidence="12">
    <location>
        <begin position="27"/>
        <end position="224"/>
    </location>
</feature>
<dbReference type="InterPro" id="IPR013106">
    <property type="entry name" value="Ig_V-set"/>
</dbReference>
<keyword evidence="5 11" id="KW-1133">Transmembrane helix</keyword>
<dbReference type="AlphaFoldDB" id="A0AAD1W8B5"/>
<dbReference type="InterPro" id="IPR042414">
    <property type="entry name" value="CD8B"/>
</dbReference>
<keyword evidence="2 11" id="KW-0812">Transmembrane</keyword>
<dbReference type="PROSITE" id="PS50835">
    <property type="entry name" value="IG_LIKE"/>
    <property type="match status" value="1"/>
</dbReference>
<dbReference type="SMART" id="SM00409">
    <property type="entry name" value="IG"/>
    <property type="match status" value="1"/>
</dbReference>
<keyword evidence="7 11" id="KW-0472">Membrane</keyword>
<dbReference type="SMART" id="SM00406">
    <property type="entry name" value="IGv"/>
    <property type="match status" value="1"/>
</dbReference>
<dbReference type="SUPFAM" id="SSF48726">
    <property type="entry name" value="Immunoglobulin"/>
    <property type="match status" value="1"/>
</dbReference>
<evidence type="ECO:0000313" key="15">
    <source>
        <dbReference type="Proteomes" id="UP001295444"/>
    </source>
</evidence>
<evidence type="ECO:0000256" key="1">
    <source>
        <dbReference type="ARBA" id="ARBA00004479"/>
    </source>
</evidence>
<evidence type="ECO:0000256" key="3">
    <source>
        <dbReference type="ARBA" id="ARBA00022729"/>
    </source>
</evidence>
<evidence type="ECO:0000313" key="14">
    <source>
        <dbReference type="EMBL" id="CAH2299514.1"/>
    </source>
</evidence>
<keyword evidence="6" id="KW-1064">Adaptive immunity</keyword>
<dbReference type="InterPro" id="IPR007110">
    <property type="entry name" value="Ig-like_dom"/>
</dbReference>
<dbReference type="EMBL" id="OW240917">
    <property type="protein sequence ID" value="CAH2299514.1"/>
    <property type="molecule type" value="Genomic_DNA"/>
</dbReference>
<evidence type="ECO:0000256" key="2">
    <source>
        <dbReference type="ARBA" id="ARBA00022692"/>
    </source>
</evidence>
<dbReference type="PANTHER" id="PTHR11292:SF7">
    <property type="entry name" value="T-CELL SURFACE GLYCOPROTEIN CD8 BETA CHAIN-RELATED"/>
    <property type="match status" value="1"/>
</dbReference>
<keyword evidence="10" id="KW-0393">Immunoglobulin domain</keyword>
<dbReference type="GO" id="GO:0002250">
    <property type="term" value="P:adaptive immune response"/>
    <property type="evidence" value="ECO:0007669"/>
    <property type="project" value="UniProtKB-KW"/>
</dbReference>
<dbReference type="InterPro" id="IPR036179">
    <property type="entry name" value="Ig-like_dom_sf"/>
</dbReference>
<dbReference type="GO" id="GO:0016020">
    <property type="term" value="C:membrane"/>
    <property type="evidence" value="ECO:0007669"/>
    <property type="project" value="UniProtKB-SubCell"/>
</dbReference>
<evidence type="ECO:0000256" key="4">
    <source>
        <dbReference type="ARBA" id="ARBA00022859"/>
    </source>
</evidence>
<protein>
    <submittedName>
        <fullName evidence="14">T-cell surface glyco CD8 beta chain</fullName>
    </submittedName>
</protein>
<proteinExistence type="predicted"/>
<keyword evidence="15" id="KW-1185">Reference proteome</keyword>
<evidence type="ECO:0000256" key="12">
    <source>
        <dbReference type="SAM" id="SignalP"/>
    </source>
</evidence>
<evidence type="ECO:0000256" key="6">
    <source>
        <dbReference type="ARBA" id="ARBA00023130"/>
    </source>
</evidence>
<evidence type="ECO:0000256" key="5">
    <source>
        <dbReference type="ARBA" id="ARBA00022989"/>
    </source>
</evidence>
<dbReference type="GO" id="GO:0042288">
    <property type="term" value="F:MHC class I protein binding"/>
    <property type="evidence" value="ECO:0007669"/>
    <property type="project" value="InterPro"/>
</dbReference>
<evidence type="ECO:0000256" key="9">
    <source>
        <dbReference type="ARBA" id="ARBA00023180"/>
    </source>
</evidence>
<dbReference type="GO" id="GO:0050776">
    <property type="term" value="P:regulation of immune response"/>
    <property type="evidence" value="ECO:0007669"/>
    <property type="project" value="InterPro"/>
</dbReference>
<feature type="signal peptide" evidence="12">
    <location>
        <begin position="1"/>
        <end position="26"/>
    </location>
</feature>
<sequence>MTFPKKKLLWFFHFILISLYISGIHCFASVTQTPNSSYSLVNSQTEITCAMKSYSIDQLKIYWYRESSMMPNAEFVVGASVTGRNNYNDNFESKDRFSITRDAFHRSFILKIKNVHRSDTGVYYCMVEEASKMVIGSGTTLYVVDKLPTRPPTLKPTTASPPCKCKGKEHNSKYSEKGFKCSPFIWGPLAGGAVILMILLGFVISHTRRVYVRSRHFFTKHFTK</sequence>
<dbReference type="Gene3D" id="2.60.40.10">
    <property type="entry name" value="Immunoglobulins"/>
    <property type="match status" value="1"/>
</dbReference>
<dbReference type="GO" id="GO:0015026">
    <property type="term" value="F:coreceptor activity"/>
    <property type="evidence" value="ECO:0007669"/>
    <property type="project" value="InterPro"/>
</dbReference>
<gene>
    <name evidence="14" type="ORF">PECUL_23A042513</name>
</gene>
<keyword evidence="9" id="KW-0325">Glycoprotein</keyword>
<organism evidence="14 15">
    <name type="scientific">Pelobates cultripes</name>
    <name type="common">Western spadefoot toad</name>
    <dbReference type="NCBI Taxonomy" id="61616"/>
    <lineage>
        <taxon>Eukaryota</taxon>
        <taxon>Metazoa</taxon>
        <taxon>Chordata</taxon>
        <taxon>Craniata</taxon>
        <taxon>Vertebrata</taxon>
        <taxon>Euteleostomi</taxon>
        <taxon>Amphibia</taxon>
        <taxon>Batrachia</taxon>
        <taxon>Anura</taxon>
        <taxon>Pelobatoidea</taxon>
        <taxon>Pelobatidae</taxon>
        <taxon>Pelobates</taxon>
    </lineage>
</organism>
<dbReference type="GO" id="GO:0009986">
    <property type="term" value="C:cell surface"/>
    <property type="evidence" value="ECO:0007669"/>
    <property type="project" value="TreeGrafter"/>
</dbReference>
<comment type="subcellular location">
    <subcellularLocation>
        <location evidence="1">Membrane</location>
        <topology evidence="1">Single-pass type I membrane protein</topology>
    </subcellularLocation>
</comment>
<evidence type="ECO:0000256" key="7">
    <source>
        <dbReference type="ARBA" id="ARBA00023136"/>
    </source>
</evidence>
<name>A0AAD1W8B5_PELCU</name>
<feature type="transmembrane region" description="Helical" evidence="11">
    <location>
        <begin position="184"/>
        <end position="205"/>
    </location>
</feature>
<dbReference type="InterPro" id="IPR013783">
    <property type="entry name" value="Ig-like_fold"/>
</dbReference>
<keyword evidence="4" id="KW-0391">Immunity</keyword>
<evidence type="ECO:0000256" key="11">
    <source>
        <dbReference type="SAM" id="Phobius"/>
    </source>
</evidence>
<reference evidence="14" key="1">
    <citation type="submission" date="2022-03" db="EMBL/GenBank/DDBJ databases">
        <authorList>
            <person name="Alioto T."/>
            <person name="Alioto T."/>
            <person name="Gomez Garrido J."/>
        </authorList>
    </citation>
    <scope>NUCLEOTIDE SEQUENCE</scope>
</reference>
<keyword evidence="8" id="KW-1015">Disulfide bond</keyword>